<protein>
    <recommendedName>
        <fullName evidence="4">Tetratricopeptide repeat protein 13</fullName>
    </recommendedName>
</protein>
<dbReference type="Pfam" id="PF00515">
    <property type="entry name" value="TPR_1"/>
    <property type="match status" value="1"/>
</dbReference>
<name>A0ABP0GMW6_CLALP</name>
<keyword evidence="1" id="KW-0802">TPR repeat</keyword>
<feature type="repeat" description="TPR" evidence="1">
    <location>
        <begin position="223"/>
        <end position="256"/>
    </location>
</feature>
<dbReference type="InterPro" id="IPR019734">
    <property type="entry name" value="TPR_rpt"/>
</dbReference>
<feature type="repeat" description="TPR" evidence="1">
    <location>
        <begin position="291"/>
        <end position="324"/>
    </location>
</feature>
<dbReference type="Gene3D" id="1.25.40.10">
    <property type="entry name" value="Tetratricopeptide repeat domain"/>
    <property type="match status" value="2"/>
</dbReference>
<evidence type="ECO:0000256" key="1">
    <source>
        <dbReference type="PROSITE-ProRule" id="PRU00339"/>
    </source>
</evidence>
<dbReference type="Proteomes" id="UP001642483">
    <property type="component" value="Unassembled WGS sequence"/>
</dbReference>
<dbReference type="PROSITE" id="PS50293">
    <property type="entry name" value="TPR_REGION"/>
    <property type="match status" value="1"/>
</dbReference>
<organism evidence="2 3">
    <name type="scientific">Clavelina lepadiformis</name>
    <name type="common">Light-bulb sea squirt</name>
    <name type="synonym">Ascidia lepadiformis</name>
    <dbReference type="NCBI Taxonomy" id="159417"/>
    <lineage>
        <taxon>Eukaryota</taxon>
        <taxon>Metazoa</taxon>
        <taxon>Chordata</taxon>
        <taxon>Tunicata</taxon>
        <taxon>Ascidiacea</taxon>
        <taxon>Aplousobranchia</taxon>
        <taxon>Clavelinidae</taxon>
        <taxon>Clavelina</taxon>
    </lineage>
</organism>
<dbReference type="SMART" id="SM00028">
    <property type="entry name" value="TPR"/>
    <property type="match status" value="6"/>
</dbReference>
<accession>A0ABP0GMW6</accession>
<dbReference type="PANTHER" id="PTHR44523:SF1">
    <property type="entry name" value="TETRATRICOPEPTIDE REPEAT PROTEIN 13"/>
    <property type="match status" value="1"/>
</dbReference>
<dbReference type="PROSITE" id="PS50005">
    <property type="entry name" value="TPR"/>
    <property type="match status" value="3"/>
</dbReference>
<proteinExistence type="predicted"/>
<gene>
    <name evidence="2" type="ORF">CVLEPA_LOCUS24987</name>
</gene>
<evidence type="ECO:0008006" key="4">
    <source>
        <dbReference type="Google" id="ProtNLM"/>
    </source>
</evidence>
<keyword evidence="3" id="KW-1185">Reference proteome</keyword>
<dbReference type="InterPro" id="IPR011990">
    <property type="entry name" value="TPR-like_helical_dom_sf"/>
</dbReference>
<feature type="repeat" description="TPR" evidence="1">
    <location>
        <begin position="325"/>
        <end position="358"/>
    </location>
</feature>
<evidence type="ECO:0000313" key="2">
    <source>
        <dbReference type="EMBL" id="CAK8692266.1"/>
    </source>
</evidence>
<dbReference type="SUPFAM" id="SSF48452">
    <property type="entry name" value="TPR-like"/>
    <property type="match status" value="2"/>
</dbReference>
<dbReference type="Pfam" id="PF13432">
    <property type="entry name" value="TPR_16"/>
    <property type="match status" value="1"/>
</dbReference>
<dbReference type="EMBL" id="CAWYQH010000130">
    <property type="protein sequence ID" value="CAK8692266.1"/>
    <property type="molecule type" value="Genomic_DNA"/>
</dbReference>
<comment type="caution">
    <text evidence="2">The sequence shown here is derived from an EMBL/GenBank/DDBJ whole genome shotgun (WGS) entry which is preliminary data.</text>
</comment>
<reference evidence="2 3" key="1">
    <citation type="submission" date="2024-02" db="EMBL/GenBank/DDBJ databases">
        <authorList>
            <person name="Daric V."/>
            <person name="Darras S."/>
        </authorList>
    </citation>
    <scope>NUCLEOTIDE SEQUENCE [LARGE SCALE GENOMIC DNA]</scope>
</reference>
<evidence type="ECO:0000313" key="3">
    <source>
        <dbReference type="Proteomes" id="UP001642483"/>
    </source>
</evidence>
<dbReference type="PANTHER" id="PTHR44523">
    <property type="entry name" value="TETRATRICOPEPTIDE REPEAT PROTEIN 13"/>
    <property type="match status" value="1"/>
</dbReference>
<sequence>MYRPNLYGKFCLSKFFIFHLCLTAFFCCINIAAEDYKSKHSSTSDLVKINELNWKVKRGLCKDNVDTNESDKEGNSKPHKCDVESLDRDLIRDTAMEIIKSNSISFLCEDEEISFKTGMGFVLLQSGYPDVAVKHFTDVIQIQDDAVCPALHYGRAQAYKKIGLSVDTNAENVIKDYTTALFASNENNMLHIYTARAEAFTVLGQHAKAHKDLTEALKIRPTHSIYLLRGISLVYMEKYNLAYNDLKESLRLHPRQTLAMHYQAACLYQMKRLEDAIKTYEAILLIQPENTDIMQSIAHAHRELGNFDDALLYYDKALSINPTSPRLFQSKAELLYQHGDIPEALEAFRHCIAHEPYNTACQYKKGLCFASLGQFYKAVKEMTIAADRRPVKDNSGNQNYPTVMYVREWYRYVHSHLDTDMNTFNVDNDIHSGFKACWVRDVDFVLQNYTEQPGLQPHIKDVNPMSWKSQPKGFQQLLCQAYDLGKNMHLKGAVFGRNPPFGNKKVFTALGLASIEISQSVLEFWKAPKSYRSKSGNKFVWRDAFDIAVKWLRLTRMDKGTFWMDNQTELIKSYTYRLALIQNNQTVYGYENYFPKLYKMLLNHALFANKTNLRFDEKEDPKESYYALYEAEEREWDKEKYGDTPYVRANIDVKSKKDRDHKTLDGCGILLQLNSERNLYLTINTALTWPRSQQYHAELEFVWQKIVDEYKKMTSSSNNDVQKSSDSIVNLAFTLVYYFFNLYPLSLSTQ</sequence>